<evidence type="ECO:0000313" key="1">
    <source>
        <dbReference type="EMBL" id="OGG60318.1"/>
    </source>
</evidence>
<dbReference type="EMBL" id="MFLD01000018">
    <property type="protein sequence ID" value="OGG60318.1"/>
    <property type="molecule type" value="Genomic_DNA"/>
</dbReference>
<evidence type="ECO:0000313" key="2">
    <source>
        <dbReference type="Proteomes" id="UP000178042"/>
    </source>
</evidence>
<dbReference type="Proteomes" id="UP000178042">
    <property type="component" value="Unassembled WGS sequence"/>
</dbReference>
<name>A0A1F6DFX1_9BACT</name>
<dbReference type="AlphaFoldDB" id="A0A1F6DFX1"/>
<sequence length="100" mass="11293">MTTATLEKRVRTLEAEVKSLKSVMRESVRADLRAKIIEGLNSGPAVKIDGGYWKKTEKQIKTKAKKLPRWLQASLKDVEEGRVSGPFDTVDELMAHLQKK</sequence>
<protein>
    <submittedName>
        <fullName evidence="1">Uncharacterized protein</fullName>
    </submittedName>
</protein>
<accession>A0A1F6DFX1</accession>
<proteinExistence type="predicted"/>
<gene>
    <name evidence="1" type="ORF">A3C86_04920</name>
</gene>
<comment type="caution">
    <text evidence="1">The sequence shown here is derived from an EMBL/GenBank/DDBJ whole genome shotgun (WGS) entry which is preliminary data.</text>
</comment>
<organism evidence="1 2">
    <name type="scientific">Candidatus Kaiserbacteria bacterium RIFCSPHIGHO2_02_FULL_49_16</name>
    <dbReference type="NCBI Taxonomy" id="1798490"/>
    <lineage>
        <taxon>Bacteria</taxon>
        <taxon>Candidatus Kaiseribacteriota</taxon>
    </lineage>
</organism>
<reference evidence="1 2" key="1">
    <citation type="journal article" date="2016" name="Nat. Commun.">
        <title>Thousands of microbial genomes shed light on interconnected biogeochemical processes in an aquifer system.</title>
        <authorList>
            <person name="Anantharaman K."/>
            <person name="Brown C.T."/>
            <person name="Hug L.A."/>
            <person name="Sharon I."/>
            <person name="Castelle C.J."/>
            <person name="Probst A.J."/>
            <person name="Thomas B.C."/>
            <person name="Singh A."/>
            <person name="Wilkins M.J."/>
            <person name="Karaoz U."/>
            <person name="Brodie E.L."/>
            <person name="Williams K.H."/>
            <person name="Hubbard S.S."/>
            <person name="Banfield J.F."/>
        </authorList>
    </citation>
    <scope>NUCLEOTIDE SEQUENCE [LARGE SCALE GENOMIC DNA]</scope>
</reference>